<dbReference type="GO" id="GO:0000329">
    <property type="term" value="C:fungal-type vacuole membrane"/>
    <property type="evidence" value="ECO:0007669"/>
    <property type="project" value="InterPro"/>
</dbReference>
<evidence type="ECO:0000259" key="3">
    <source>
        <dbReference type="Pfam" id="PF20775"/>
    </source>
</evidence>
<dbReference type="AlphaFoldDB" id="A0A1G4KK34"/>
<evidence type="ECO:0000259" key="4">
    <source>
        <dbReference type="Pfam" id="PF22786"/>
    </source>
</evidence>
<dbReference type="Proteomes" id="UP000189911">
    <property type="component" value="Chromosome G"/>
</dbReference>
<evidence type="ECO:0000313" key="7">
    <source>
        <dbReference type="Proteomes" id="UP000189911"/>
    </source>
</evidence>
<dbReference type="InterPro" id="IPR055011">
    <property type="entry name" value="Tag1_C"/>
</dbReference>
<accession>A0A1G4KK34</accession>
<feature type="transmembrane region" description="Helical" evidence="2">
    <location>
        <begin position="46"/>
        <end position="65"/>
    </location>
</feature>
<keyword evidence="2" id="KW-0812">Transmembrane</keyword>
<protein>
    <submittedName>
        <fullName evidence="6">LANO_0G13894g1_1</fullName>
    </submittedName>
</protein>
<evidence type="ECO:0000259" key="5">
    <source>
        <dbReference type="Pfam" id="PF22787"/>
    </source>
</evidence>
<dbReference type="OrthoDB" id="5596576at2759"/>
<organism evidence="6 7">
    <name type="scientific">Lachancea nothofagi CBS 11611</name>
    <dbReference type="NCBI Taxonomy" id="1266666"/>
    <lineage>
        <taxon>Eukaryota</taxon>
        <taxon>Fungi</taxon>
        <taxon>Dikarya</taxon>
        <taxon>Ascomycota</taxon>
        <taxon>Saccharomycotina</taxon>
        <taxon>Saccharomycetes</taxon>
        <taxon>Saccharomycetales</taxon>
        <taxon>Saccharomycetaceae</taxon>
        <taxon>Lachancea</taxon>
    </lineage>
</organism>
<keyword evidence="2" id="KW-0472">Membrane</keyword>
<dbReference type="Pfam" id="PF22786">
    <property type="entry name" value="Tag1_C"/>
    <property type="match status" value="1"/>
</dbReference>
<feature type="domain" description="Tag1 middle barrel-like" evidence="5">
    <location>
        <begin position="280"/>
        <end position="440"/>
    </location>
</feature>
<reference evidence="7" key="1">
    <citation type="submission" date="2016-03" db="EMBL/GenBank/DDBJ databases">
        <authorList>
            <person name="Devillers Hugo."/>
        </authorList>
    </citation>
    <scope>NUCLEOTIDE SEQUENCE [LARGE SCALE GENOMIC DNA]</scope>
</reference>
<dbReference type="InterPro" id="IPR046368">
    <property type="entry name" value="Tag1"/>
</dbReference>
<evidence type="ECO:0000256" key="2">
    <source>
        <dbReference type="SAM" id="Phobius"/>
    </source>
</evidence>
<gene>
    <name evidence="6" type="ORF">LANO_0G13894G</name>
</gene>
<dbReference type="InterPro" id="IPR055012">
    <property type="entry name" value="Tag1_N"/>
</dbReference>
<feature type="region of interest" description="Disordered" evidence="1">
    <location>
        <begin position="1"/>
        <end position="23"/>
    </location>
</feature>
<sequence>MTSTPVESQDLEQQPLQPAQQNHYGATLPQLQRKVHKKRFRKELKLLGSILVVFSLLVVVVLWASRFIPSEDLIQKYYEDVTKFEIHSIKYEGWQSDEDSEEGEHKELSATKVGTFNILKLRAKVGVHFDHDRAINIANASVNVQRQQKAIRFFSQTVVRTLCFELNNMTAYNDNETSTQGLGSVSIPQRVCVELQSNKTTELDLPILIRPDSQNVASVIIKIWKHRFKDLNLWSSFDVSLSKWGLALGKIQISHLDWDEIFNWKQVESYVDNIQAAFKEPITVDDMEIIDHQEAVDFHVAISYTTPEDIQKFLGFEKDAMIPSTSWKVRMPGCNEDDPILLQNAVFKTPTILVNDLLSSEATSLNISGRIWGPLPDKLLYQVCDSDEENVVTPINLFLNKVFNATESVQFEICGHSSESSNQSIIPKQILDKLLPSVSEAISANLTLNSDELVEQVSVNGLKLKWVQKGWGDKKLAITGEVISIVNLPFYNSAHSGAKATVSIQKIKGLTKLFHNNVHFITVPMDVWLSADSEILPTRDPSHNQLRVSFDIADQDVVVVDSLELSRCLNEILVKGQTGVHVEGNLDLMIDTRLGSLVLLGLEGDGNTIIRK</sequence>
<dbReference type="Pfam" id="PF22787">
    <property type="entry name" value="Tag1_M"/>
    <property type="match status" value="1"/>
</dbReference>
<dbReference type="EMBL" id="LT598453">
    <property type="protein sequence ID" value="SCV04900.1"/>
    <property type="molecule type" value="Genomic_DNA"/>
</dbReference>
<dbReference type="Pfam" id="PF20775">
    <property type="entry name" value="Tag1_N"/>
    <property type="match status" value="1"/>
</dbReference>
<dbReference type="PANTHER" id="PTHR35895:SF3">
    <property type="entry name" value="PRE-RRNA PROCESSING PROTEIN"/>
    <property type="match status" value="1"/>
</dbReference>
<feature type="domain" description="Tag1 N-terminal" evidence="3">
    <location>
        <begin position="69"/>
        <end position="264"/>
    </location>
</feature>
<feature type="domain" description="Tag1 C-terminal" evidence="4">
    <location>
        <begin position="500"/>
        <end position="610"/>
    </location>
</feature>
<name>A0A1G4KK34_9SACH</name>
<keyword evidence="7" id="KW-1185">Reference proteome</keyword>
<dbReference type="PANTHER" id="PTHR35895">
    <property type="entry name" value="CHROMOSOME 16, WHOLE GENOME SHOTGUN SEQUENCE"/>
    <property type="match status" value="1"/>
</dbReference>
<dbReference type="InterPro" id="IPR055010">
    <property type="entry name" value="Tag1_M"/>
</dbReference>
<proteinExistence type="predicted"/>
<evidence type="ECO:0000313" key="6">
    <source>
        <dbReference type="EMBL" id="SCV04900.1"/>
    </source>
</evidence>
<keyword evidence="2" id="KW-1133">Transmembrane helix</keyword>
<evidence type="ECO:0000256" key="1">
    <source>
        <dbReference type="SAM" id="MobiDB-lite"/>
    </source>
</evidence>